<keyword evidence="1" id="KW-0472">Membrane</keyword>
<dbReference type="EMBL" id="CZCZ02000014">
    <property type="protein sequence ID" value="CAC5344701.1"/>
    <property type="molecule type" value="Genomic_DNA"/>
</dbReference>
<feature type="transmembrane region" description="Helical" evidence="1">
    <location>
        <begin position="7"/>
        <end position="29"/>
    </location>
</feature>
<keyword evidence="1" id="KW-0812">Transmembrane</keyword>
<protein>
    <submittedName>
        <fullName evidence="2">Uncharacterized protein</fullName>
    </submittedName>
</protein>
<comment type="caution">
    <text evidence="2">The sequence shown here is derived from an EMBL/GenBank/DDBJ whole genome shotgun (WGS) entry which is preliminary data.</text>
</comment>
<gene>
    <name evidence="2" type="ORF">PLAN_41116</name>
</gene>
<dbReference type="AlphaFoldDB" id="A0A6J7ZQT2"/>
<evidence type="ECO:0000313" key="3">
    <source>
        <dbReference type="Proteomes" id="UP000196521"/>
    </source>
</evidence>
<keyword evidence="3" id="KW-1185">Reference proteome</keyword>
<dbReference type="EMBL" id="LR812490">
    <property type="protein sequence ID" value="CAC5344701.1"/>
    <property type="molecule type" value="Genomic_DNA"/>
</dbReference>
<proteinExistence type="predicted"/>
<keyword evidence="1" id="KW-1133">Transmembrane helix</keyword>
<sequence>MRLMDNYLGLNSFQTVYQFLLIKLSIYFIDETVNPFKLHDIVYTKRT</sequence>
<organism evidence="2 3">
    <name type="scientific">Planktothrix rubescens CCAP 1459/22</name>
    <dbReference type="NCBI Taxonomy" id="329571"/>
    <lineage>
        <taxon>Bacteria</taxon>
        <taxon>Bacillati</taxon>
        <taxon>Cyanobacteriota</taxon>
        <taxon>Cyanophyceae</taxon>
        <taxon>Oscillatoriophycideae</taxon>
        <taxon>Oscillatoriales</taxon>
        <taxon>Microcoleaceae</taxon>
        <taxon>Planktothrix</taxon>
    </lineage>
</organism>
<accession>A0A6J7ZQT2</accession>
<evidence type="ECO:0000256" key="1">
    <source>
        <dbReference type="SAM" id="Phobius"/>
    </source>
</evidence>
<dbReference type="Proteomes" id="UP000196521">
    <property type="component" value="Chromosome"/>
</dbReference>
<name>A0A6J7ZQT2_PLARU</name>
<reference evidence="2" key="1">
    <citation type="submission" date="2020-05" db="EMBL/GenBank/DDBJ databases">
        <authorList>
            <consortium name="Genoscope - CEA"/>
            <person name="William W."/>
        </authorList>
    </citation>
    <scope>NUCLEOTIDE SEQUENCE [LARGE SCALE GENOMIC DNA]</scope>
    <source>
        <strain evidence="2">PCC 7821</strain>
    </source>
</reference>
<evidence type="ECO:0000313" key="2">
    <source>
        <dbReference type="EMBL" id="CAC5344701.1"/>
    </source>
</evidence>